<feature type="domain" description="B box-type" evidence="2">
    <location>
        <begin position="28"/>
        <end position="79"/>
    </location>
</feature>
<sequence length="216" mass="25022">MVGCTIRLKKRRPEWLNTLLRSKFFGSCADHHDLRKNEKNIFCIDCNIGLCKHCMASSSHCLHQWFQICKYVYHDVVRLQDIQKHIDCSKIQTYKINGEKAIHLNPRPQSKDIKIPKSKGGATCDACGRHIQDLPNNFCSIACKVAMVKEMFKEKKHKHIPTSGFDKMCLKENEESDQFISLSESSEIIEALWRSILKPNKQLHKRKGVPHRAPLR</sequence>
<dbReference type="AlphaFoldDB" id="A0ABD2YXV4"/>
<comment type="caution">
    <text evidence="3">The sequence shown here is derived from an EMBL/GenBank/DDBJ whole genome shotgun (WGS) entry which is preliminary data.</text>
</comment>
<organism evidence="3 4">
    <name type="scientific">Cinchona calisaya</name>
    <dbReference type="NCBI Taxonomy" id="153742"/>
    <lineage>
        <taxon>Eukaryota</taxon>
        <taxon>Viridiplantae</taxon>
        <taxon>Streptophyta</taxon>
        <taxon>Embryophyta</taxon>
        <taxon>Tracheophyta</taxon>
        <taxon>Spermatophyta</taxon>
        <taxon>Magnoliopsida</taxon>
        <taxon>eudicotyledons</taxon>
        <taxon>Gunneridae</taxon>
        <taxon>Pentapetalae</taxon>
        <taxon>asterids</taxon>
        <taxon>lamiids</taxon>
        <taxon>Gentianales</taxon>
        <taxon>Rubiaceae</taxon>
        <taxon>Cinchonoideae</taxon>
        <taxon>Cinchoneae</taxon>
        <taxon>Cinchona</taxon>
    </lineage>
</organism>
<dbReference type="PROSITE" id="PS50119">
    <property type="entry name" value="ZF_BBOX"/>
    <property type="match status" value="1"/>
</dbReference>
<keyword evidence="1" id="KW-0479">Metal-binding</keyword>
<dbReference type="InterPro" id="IPR000315">
    <property type="entry name" value="Znf_B-box"/>
</dbReference>
<keyword evidence="1" id="KW-0863">Zinc-finger</keyword>
<evidence type="ECO:0000259" key="2">
    <source>
        <dbReference type="PROSITE" id="PS50119"/>
    </source>
</evidence>
<reference evidence="3 4" key="1">
    <citation type="submission" date="2024-11" db="EMBL/GenBank/DDBJ databases">
        <title>A near-complete genome assembly of Cinchona calisaya.</title>
        <authorList>
            <person name="Lian D.C."/>
            <person name="Zhao X.W."/>
            <person name="Wei L."/>
        </authorList>
    </citation>
    <scope>NUCLEOTIDE SEQUENCE [LARGE SCALE GENOMIC DNA]</scope>
    <source>
        <tissue evidence="3">Nenye</tissue>
    </source>
</reference>
<dbReference type="EMBL" id="JBJUIK010000012">
    <property type="protein sequence ID" value="KAL3510378.1"/>
    <property type="molecule type" value="Genomic_DNA"/>
</dbReference>
<dbReference type="Proteomes" id="UP001630127">
    <property type="component" value="Unassembled WGS sequence"/>
</dbReference>
<name>A0ABD2YXV4_9GENT</name>
<keyword evidence="1" id="KW-0862">Zinc</keyword>
<evidence type="ECO:0000313" key="3">
    <source>
        <dbReference type="EMBL" id="KAL3510378.1"/>
    </source>
</evidence>
<gene>
    <name evidence="3" type="ORF">ACH5RR_029779</name>
</gene>
<dbReference type="InterPro" id="IPR006734">
    <property type="entry name" value="PLATZ"/>
</dbReference>
<proteinExistence type="predicted"/>
<evidence type="ECO:0000313" key="4">
    <source>
        <dbReference type="Proteomes" id="UP001630127"/>
    </source>
</evidence>
<accession>A0ABD2YXV4</accession>
<dbReference type="PANTHER" id="PTHR31065">
    <property type="entry name" value="PLATZ TRANSCRIPTION FACTOR FAMILY PROTEIN"/>
    <property type="match status" value="1"/>
</dbReference>
<protein>
    <recommendedName>
        <fullName evidence="2">B box-type domain-containing protein</fullName>
    </recommendedName>
</protein>
<evidence type="ECO:0000256" key="1">
    <source>
        <dbReference type="PROSITE-ProRule" id="PRU00024"/>
    </source>
</evidence>
<dbReference type="PANTHER" id="PTHR31065:SF41">
    <property type="entry name" value="PLATZ TRANSCRIPTION FACTOR FAMILY PROTEIN"/>
    <property type="match status" value="1"/>
</dbReference>
<keyword evidence="4" id="KW-1185">Reference proteome</keyword>
<dbReference type="GO" id="GO:0008270">
    <property type="term" value="F:zinc ion binding"/>
    <property type="evidence" value="ECO:0007669"/>
    <property type="project" value="UniProtKB-KW"/>
</dbReference>
<dbReference type="Pfam" id="PF04640">
    <property type="entry name" value="PLATZ"/>
    <property type="match status" value="1"/>
</dbReference>